<reference evidence="1 2" key="1">
    <citation type="submission" date="2018-08" db="EMBL/GenBank/DDBJ databases">
        <title>Salinimonas sediminis sp. nov., a piezophilic bacterium isolated from a deep-sea sediment sample from the New Britain Trench.</title>
        <authorList>
            <person name="Cao J."/>
        </authorList>
    </citation>
    <scope>NUCLEOTIDE SEQUENCE [LARGE SCALE GENOMIC DNA]</scope>
    <source>
        <strain evidence="1 2">N102</strain>
    </source>
</reference>
<dbReference type="KEGG" id="salm:D0Y50_13340"/>
<organism evidence="1 2">
    <name type="scientific">Salinimonas sediminis</name>
    <dbReference type="NCBI Taxonomy" id="2303538"/>
    <lineage>
        <taxon>Bacteria</taxon>
        <taxon>Pseudomonadati</taxon>
        <taxon>Pseudomonadota</taxon>
        <taxon>Gammaproteobacteria</taxon>
        <taxon>Alteromonadales</taxon>
        <taxon>Alteromonadaceae</taxon>
        <taxon>Alteromonas/Salinimonas group</taxon>
        <taxon>Salinimonas</taxon>
    </lineage>
</organism>
<dbReference type="AlphaFoldDB" id="A0A346NNY5"/>
<keyword evidence="2" id="KW-1185">Reference proteome</keyword>
<dbReference type="Pfam" id="PF07209">
    <property type="entry name" value="DUF1415"/>
    <property type="match status" value="1"/>
</dbReference>
<evidence type="ECO:0000313" key="1">
    <source>
        <dbReference type="EMBL" id="AXR07242.1"/>
    </source>
</evidence>
<name>A0A346NNY5_9ALTE</name>
<dbReference type="EMBL" id="CP031769">
    <property type="protein sequence ID" value="AXR07242.1"/>
    <property type="molecule type" value="Genomic_DNA"/>
</dbReference>
<dbReference type="InterPro" id="IPR009858">
    <property type="entry name" value="DUF1415"/>
</dbReference>
<proteinExistence type="predicted"/>
<dbReference type="OrthoDB" id="277390at2"/>
<dbReference type="Proteomes" id="UP000262073">
    <property type="component" value="Chromosome"/>
</dbReference>
<protein>
    <submittedName>
        <fullName evidence="1">DUF1415 domain-containing protein</fullName>
    </submittedName>
</protein>
<accession>A0A346NNY5</accession>
<evidence type="ECO:0000313" key="2">
    <source>
        <dbReference type="Proteomes" id="UP000262073"/>
    </source>
</evidence>
<dbReference type="RefSeq" id="WP_108566014.1">
    <property type="nucleotide sequence ID" value="NZ_CP031769.1"/>
</dbReference>
<gene>
    <name evidence="1" type="ORF">D0Y50_13340</name>
</gene>
<sequence length="191" mass="22097">MKRPVLGGAAQPAEETIIKATRQWIDEVVIGHNFCPFARFVRHPETIRYTVDTQSKAEDIMLTLHRECQLLDEQRDIATTLLMLPALTRFDRYLDILELAQVMLEQWHYTGVYQLASFHPHYVFDGEPAEAASHYTNRSPYPVLHLLREADITRVMQDHPDPDAIYQHNMAETAKLGCAHFEQLLDKCKQP</sequence>